<feature type="compositionally biased region" description="Acidic residues" evidence="1">
    <location>
        <begin position="1"/>
        <end position="13"/>
    </location>
</feature>
<dbReference type="GO" id="GO:0006368">
    <property type="term" value="P:transcription elongation by RNA polymerase II"/>
    <property type="evidence" value="ECO:0007669"/>
    <property type="project" value="InterPro"/>
</dbReference>
<dbReference type="InterPro" id="IPR010684">
    <property type="entry name" value="RNA_pol_II_trans_fac_SIII_A"/>
</dbReference>
<accession>A0A0J0XJC4</accession>
<dbReference type="RefSeq" id="XP_018277696.1">
    <property type="nucleotide sequence ID" value="XM_018423587.1"/>
</dbReference>
<dbReference type="Gene3D" id="6.10.250.3180">
    <property type="match status" value="1"/>
</dbReference>
<sequence length="513" mass="57115">MPNPLEYDEESDTGDGLFGSDDEDNGCIDVDDILPDTRKPVAPLKSSTAASVSLTGASTSQLSTPSGRLNPDQRYEELTRQRSFLEPAPITGPPSFKAMIMRVILQNASRIDDIGGLTYKQMAIFIDQLPRTQLQEVEENCPHLYKDTDWLWEAFLIKEFPLFYTKCRDKGGEPRTSGWRRKFAEAYQEAEERKTKAAARISLKYAEAEKVRQDKKIRLIDDFVAPPKGRRGGHTLRNAKIGKQSLPTNYMAQKQVRGTSAISKARTDLQRTRVALTHASGKYVPPSSRPVAASSTSAYDNPYARSTMLHESNPKHPNYVAPELRVEGPRLPPPRVPKPSPTVAPDADPFPGSRRTDPAARASLPEHIKLTKPSQQERFRIDDYKMTKTAPMRDIRKPEVPNFNPDTVDKPKAKIDFFARPQMAKAKRPPPVDEEADNKRARKDTGEGTSTSPPASARPPPPHATPPAPGAAPSFLLKKKTNRHSGPQRITTTDVEAVKRSIAKPGNRVPRRR</sequence>
<keyword evidence="3" id="KW-1185">Reference proteome</keyword>
<feature type="region of interest" description="Disordered" evidence="1">
    <location>
        <begin position="277"/>
        <end position="298"/>
    </location>
</feature>
<dbReference type="GeneID" id="28984190"/>
<feature type="compositionally biased region" description="Polar residues" evidence="1">
    <location>
        <begin position="484"/>
        <end position="494"/>
    </location>
</feature>
<organism evidence="2 3">
    <name type="scientific">Cutaneotrichosporon oleaginosum</name>
    <dbReference type="NCBI Taxonomy" id="879819"/>
    <lineage>
        <taxon>Eukaryota</taxon>
        <taxon>Fungi</taxon>
        <taxon>Dikarya</taxon>
        <taxon>Basidiomycota</taxon>
        <taxon>Agaricomycotina</taxon>
        <taxon>Tremellomycetes</taxon>
        <taxon>Trichosporonales</taxon>
        <taxon>Trichosporonaceae</taxon>
        <taxon>Cutaneotrichosporon</taxon>
    </lineage>
</organism>
<dbReference type="STRING" id="879819.A0A0J0XJC4"/>
<evidence type="ECO:0008006" key="4">
    <source>
        <dbReference type="Google" id="ProtNLM"/>
    </source>
</evidence>
<proteinExistence type="predicted"/>
<dbReference type="PANTHER" id="PTHR15141:SF76">
    <property type="entry name" value="TRANSCRIPTION ELONGATION FACTOR B POLYPEPTIDE 3"/>
    <property type="match status" value="1"/>
</dbReference>
<feature type="compositionally biased region" description="Low complexity" evidence="1">
    <location>
        <begin position="285"/>
        <end position="298"/>
    </location>
</feature>
<feature type="compositionally biased region" description="Pro residues" evidence="1">
    <location>
        <begin position="456"/>
        <end position="470"/>
    </location>
</feature>
<dbReference type="InterPro" id="IPR051870">
    <property type="entry name" value="Elongin-A_domain"/>
</dbReference>
<feature type="region of interest" description="Disordered" evidence="1">
    <location>
        <begin position="1"/>
        <end position="71"/>
    </location>
</feature>
<dbReference type="OrthoDB" id="21513at2759"/>
<feature type="compositionally biased region" description="Basic and acidic residues" evidence="1">
    <location>
        <begin position="407"/>
        <end position="417"/>
    </location>
</feature>
<feature type="compositionally biased region" description="Acidic residues" evidence="1">
    <location>
        <begin position="20"/>
        <end position="34"/>
    </location>
</feature>
<protein>
    <recommendedName>
        <fullName evidence="4">Elongin-A</fullName>
    </recommendedName>
</protein>
<feature type="compositionally biased region" description="Polar residues" evidence="1">
    <location>
        <begin position="45"/>
        <end position="67"/>
    </location>
</feature>
<feature type="region of interest" description="Disordered" evidence="1">
    <location>
        <begin position="325"/>
        <end position="513"/>
    </location>
</feature>
<dbReference type="Proteomes" id="UP000053611">
    <property type="component" value="Unassembled WGS sequence"/>
</dbReference>
<reference evidence="2 3" key="1">
    <citation type="submission" date="2015-03" db="EMBL/GenBank/DDBJ databases">
        <title>Genomics and transcriptomics of the oil-accumulating basidiomycete yeast T. oleaginosus allow insights into substrate utilization and the diverse evolutionary trajectories of mating systems in fungi.</title>
        <authorList>
            <consortium name="DOE Joint Genome Institute"/>
            <person name="Kourist R."/>
            <person name="Kracht O."/>
            <person name="Bracharz F."/>
            <person name="Lipzen A."/>
            <person name="Nolan M."/>
            <person name="Ohm R."/>
            <person name="Grigoriev I."/>
            <person name="Sun S."/>
            <person name="Heitman J."/>
            <person name="Bruck T."/>
            <person name="Nowrousian M."/>
        </authorList>
    </citation>
    <scope>NUCLEOTIDE SEQUENCE [LARGE SCALE GENOMIC DNA]</scope>
    <source>
        <strain evidence="2 3">IBC0246</strain>
    </source>
</reference>
<name>A0A0J0XJC4_9TREE</name>
<dbReference type="Pfam" id="PF06881">
    <property type="entry name" value="Elongin_A"/>
    <property type="match status" value="1"/>
</dbReference>
<feature type="compositionally biased region" description="Basic and acidic residues" evidence="1">
    <location>
        <begin position="437"/>
        <end position="446"/>
    </location>
</feature>
<feature type="compositionally biased region" description="Pro residues" evidence="1">
    <location>
        <begin position="330"/>
        <end position="342"/>
    </location>
</feature>
<dbReference type="EMBL" id="KQ087221">
    <property type="protein sequence ID" value="KLT41205.1"/>
    <property type="molecule type" value="Genomic_DNA"/>
</dbReference>
<gene>
    <name evidence="2" type="ORF">CC85DRAFT_286642</name>
</gene>
<feature type="compositionally biased region" description="Basic and acidic residues" evidence="1">
    <location>
        <begin position="354"/>
        <end position="399"/>
    </location>
</feature>
<evidence type="ECO:0000313" key="2">
    <source>
        <dbReference type="EMBL" id="KLT41205.1"/>
    </source>
</evidence>
<evidence type="ECO:0000313" key="3">
    <source>
        <dbReference type="Proteomes" id="UP000053611"/>
    </source>
</evidence>
<dbReference type="PANTHER" id="PTHR15141">
    <property type="entry name" value="TRANSCRIPTION ELONGATION FACTOR B POLYPEPTIDE 3"/>
    <property type="match status" value="1"/>
</dbReference>
<evidence type="ECO:0000256" key="1">
    <source>
        <dbReference type="SAM" id="MobiDB-lite"/>
    </source>
</evidence>
<dbReference type="AlphaFoldDB" id="A0A0J0XJC4"/>
<dbReference type="GO" id="GO:0070449">
    <property type="term" value="C:elongin complex"/>
    <property type="evidence" value="ECO:0007669"/>
    <property type="project" value="InterPro"/>
</dbReference>